<comment type="cofactor">
    <cofactor evidence="1 10">
        <name>FAD</name>
        <dbReference type="ChEBI" id="CHEBI:57692"/>
    </cofactor>
</comment>
<evidence type="ECO:0000313" key="13">
    <source>
        <dbReference type="Proteomes" id="UP000307440"/>
    </source>
</evidence>
<feature type="transmembrane region" description="Helical" evidence="10">
    <location>
        <begin position="412"/>
        <end position="436"/>
    </location>
</feature>
<evidence type="ECO:0000256" key="9">
    <source>
        <dbReference type="ARBA" id="ARBA00023136"/>
    </source>
</evidence>
<dbReference type="GO" id="GO:0004506">
    <property type="term" value="F:squalene monooxygenase activity"/>
    <property type="evidence" value="ECO:0007669"/>
    <property type="project" value="UniProtKB-UniRule"/>
</dbReference>
<keyword evidence="10" id="KW-0256">Endoplasmic reticulum</keyword>
<dbReference type="InterPro" id="IPR040125">
    <property type="entry name" value="Squalene_monox"/>
</dbReference>
<comment type="subcellular location">
    <subcellularLocation>
        <location evidence="10">Endoplasmic reticulum membrane</location>
        <topology evidence="10">Multi-pass membrane protein</topology>
    </subcellularLocation>
    <subcellularLocation>
        <location evidence="2">Microsome membrane</location>
        <topology evidence="2">Multi-pass membrane protein</topology>
    </subcellularLocation>
</comment>
<dbReference type="PANTHER" id="PTHR10835">
    <property type="entry name" value="SQUALENE MONOOXYGENASE"/>
    <property type="match status" value="1"/>
</dbReference>
<evidence type="ECO:0000256" key="1">
    <source>
        <dbReference type="ARBA" id="ARBA00001974"/>
    </source>
</evidence>
<dbReference type="InterPro" id="IPR013698">
    <property type="entry name" value="Squalene_epoxidase"/>
</dbReference>
<keyword evidence="10" id="KW-1133">Transmembrane helix</keyword>
<proteinExistence type="inferred from homology"/>
<dbReference type="OrthoDB" id="1678617at2759"/>
<keyword evidence="6 10" id="KW-0274">FAD</keyword>
<dbReference type="Proteomes" id="UP000307440">
    <property type="component" value="Unassembled WGS sequence"/>
</dbReference>
<evidence type="ECO:0000256" key="4">
    <source>
        <dbReference type="ARBA" id="ARBA00012312"/>
    </source>
</evidence>
<dbReference type="GO" id="GO:0006696">
    <property type="term" value="P:ergosterol biosynthetic process"/>
    <property type="evidence" value="ECO:0007669"/>
    <property type="project" value="TreeGrafter"/>
</dbReference>
<keyword evidence="13" id="KW-1185">Reference proteome</keyword>
<dbReference type="AlphaFoldDB" id="A0A5C3KP30"/>
<organism evidence="12 13">
    <name type="scientific">Coprinopsis marcescibilis</name>
    <name type="common">Agaric fungus</name>
    <name type="synonym">Psathyrella marcescibilis</name>
    <dbReference type="NCBI Taxonomy" id="230819"/>
    <lineage>
        <taxon>Eukaryota</taxon>
        <taxon>Fungi</taxon>
        <taxon>Dikarya</taxon>
        <taxon>Basidiomycota</taxon>
        <taxon>Agaricomycotina</taxon>
        <taxon>Agaricomycetes</taxon>
        <taxon>Agaricomycetidae</taxon>
        <taxon>Agaricales</taxon>
        <taxon>Agaricineae</taxon>
        <taxon>Psathyrellaceae</taxon>
        <taxon>Coprinopsis</taxon>
    </lineage>
</organism>
<dbReference type="InterPro" id="IPR036188">
    <property type="entry name" value="FAD/NAD-bd_sf"/>
</dbReference>
<dbReference type="Pfam" id="PF08491">
    <property type="entry name" value="SE"/>
    <property type="match status" value="1"/>
</dbReference>
<keyword evidence="5 10" id="KW-0285">Flavoprotein</keyword>
<dbReference type="PRINTS" id="PR00420">
    <property type="entry name" value="RNGMNOXGNASE"/>
</dbReference>
<dbReference type="PANTHER" id="PTHR10835:SF0">
    <property type="entry name" value="SQUALENE MONOOXYGENASE"/>
    <property type="match status" value="1"/>
</dbReference>
<accession>A0A5C3KP30</accession>
<evidence type="ECO:0000313" key="12">
    <source>
        <dbReference type="EMBL" id="TFK21857.1"/>
    </source>
</evidence>
<dbReference type="STRING" id="230819.A0A5C3KP30"/>
<feature type="domain" description="Squalene epoxidase" evidence="11">
    <location>
        <begin position="166"/>
        <end position="432"/>
    </location>
</feature>
<evidence type="ECO:0000259" key="11">
    <source>
        <dbReference type="Pfam" id="PF08491"/>
    </source>
</evidence>
<dbReference type="SUPFAM" id="SSF51905">
    <property type="entry name" value="FAD/NAD(P)-binding domain"/>
    <property type="match status" value="1"/>
</dbReference>
<keyword evidence="9 10" id="KW-0472">Membrane</keyword>
<comment type="similarity">
    <text evidence="3 10">Belongs to the squalene monooxygenase family.</text>
</comment>
<dbReference type="GO" id="GO:0050660">
    <property type="term" value="F:flavin adenine dinucleotide binding"/>
    <property type="evidence" value="ECO:0007669"/>
    <property type="project" value="UniProtKB-UniRule"/>
</dbReference>
<keyword evidence="10" id="KW-0812">Transmembrane</keyword>
<name>A0A5C3KP30_COPMA</name>
<evidence type="ECO:0000256" key="6">
    <source>
        <dbReference type="ARBA" id="ARBA00022827"/>
    </source>
</evidence>
<protein>
    <recommendedName>
        <fullName evidence="4 10">Squalene monooxygenase</fullName>
        <ecNumber evidence="4 10">1.14.14.17</ecNumber>
    </recommendedName>
</protein>
<comment type="function">
    <text evidence="10">Catalyzes the stereospecific oxidation of squalene to (S)-2,3-epoxysqualene, and is considered to be a rate-limiting enzyme in steroid biosynthesis.</text>
</comment>
<reference evidence="12 13" key="1">
    <citation type="journal article" date="2019" name="Nat. Ecol. Evol.">
        <title>Megaphylogeny resolves global patterns of mushroom evolution.</title>
        <authorList>
            <person name="Varga T."/>
            <person name="Krizsan K."/>
            <person name="Foldi C."/>
            <person name="Dima B."/>
            <person name="Sanchez-Garcia M."/>
            <person name="Sanchez-Ramirez S."/>
            <person name="Szollosi G.J."/>
            <person name="Szarkandi J.G."/>
            <person name="Papp V."/>
            <person name="Albert L."/>
            <person name="Andreopoulos W."/>
            <person name="Angelini C."/>
            <person name="Antonin V."/>
            <person name="Barry K.W."/>
            <person name="Bougher N.L."/>
            <person name="Buchanan P."/>
            <person name="Buyck B."/>
            <person name="Bense V."/>
            <person name="Catcheside P."/>
            <person name="Chovatia M."/>
            <person name="Cooper J."/>
            <person name="Damon W."/>
            <person name="Desjardin D."/>
            <person name="Finy P."/>
            <person name="Geml J."/>
            <person name="Haridas S."/>
            <person name="Hughes K."/>
            <person name="Justo A."/>
            <person name="Karasinski D."/>
            <person name="Kautmanova I."/>
            <person name="Kiss B."/>
            <person name="Kocsube S."/>
            <person name="Kotiranta H."/>
            <person name="LaButti K.M."/>
            <person name="Lechner B.E."/>
            <person name="Liimatainen K."/>
            <person name="Lipzen A."/>
            <person name="Lukacs Z."/>
            <person name="Mihaltcheva S."/>
            <person name="Morgado L.N."/>
            <person name="Niskanen T."/>
            <person name="Noordeloos M.E."/>
            <person name="Ohm R.A."/>
            <person name="Ortiz-Santana B."/>
            <person name="Ovrebo C."/>
            <person name="Racz N."/>
            <person name="Riley R."/>
            <person name="Savchenko A."/>
            <person name="Shiryaev A."/>
            <person name="Soop K."/>
            <person name="Spirin V."/>
            <person name="Szebenyi C."/>
            <person name="Tomsovsky M."/>
            <person name="Tulloss R.E."/>
            <person name="Uehling J."/>
            <person name="Grigoriev I.V."/>
            <person name="Vagvolgyi C."/>
            <person name="Papp T."/>
            <person name="Martin F.M."/>
            <person name="Miettinen O."/>
            <person name="Hibbett D.S."/>
            <person name="Nagy L.G."/>
        </authorList>
    </citation>
    <scope>NUCLEOTIDE SEQUENCE [LARGE SCALE GENOMIC DNA]</scope>
    <source>
        <strain evidence="12 13">CBS 121175</strain>
    </source>
</reference>
<evidence type="ECO:0000256" key="5">
    <source>
        <dbReference type="ARBA" id="ARBA00022630"/>
    </source>
</evidence>
<dbReference type="EMBL" id="ML210256">
    <property type="protein sequence ID" value="TFK21857.1"/>
    <property type="molecule type" value="Genomic_DNA"/>
</dbReference>
<keyword evidence="8 10" id="KW-0560">Oxidoreductase</keyword>
<gene>
    <name evidence="12" type="ORF">FA15DRAFT_672154</name>
</gene>
<evidence type="ECO:0000256" key="7">
    <source>
        <dbReference type="ARBA" id="ARBA00022848"/>
    </source>
</evidence>
<evidence type="ECO:0000256" key="10">
    <source>
        <dbReference type="RuleBase" id="RU367121"/>
    </source>
</evidence>
<evidence type="ECO:0000256" key="3">
    <source>
        <dbReference type="ARBA" id="ARBA00008802"/>
    </source>
</evidence>
<dbReference type="UniPathway" id="UPA00767">
    <property type="reaction ID" value="UER00752"/>
</dbReference>
<dbReference type="Gene3D" id="3.50.50.60">
    <property type="entry name" value="FAD/NAD(P)-binding domain"/>
    <property type="match status" value="1"/>
</dbReference>
<feature type="transmembrane region" description="Helical" evidence="10">
    <location>
        <begin position="456"/>
        <end position="477"/>
    </location>
</feature>
<dbReference type="EC" id="1.14.14.17" evidence="4 10"/>
<evidence type="ECO:0000256" key="2">
    <source>
        <dbReference type="ARBA" id="ARBA00004154"/>
    </source>
</evidence>
<evidence type="ECO:0000256" key="8">
    <source>
        <dbReference type="ARBA" id="ARBA00023002"/>
    </source>
</evidence>
<comment type="catalytic activity">
    <reaction evidence="10">
        <text>squalene + reduced [NADPH--hemoprotein reductase] + O2 = (S)-2,3-epoxysqualene + oxidized [NADPH--hemoprotein reductase] + H2O + H(+)</text>
        <dbReference type="Rhea" id="RHEA:25282"/>
        <dbReference type="Rhea" id="RHEA-COMP:11964"/>
        <dbReference type="Rhea" id="RHEA-COMP:11965"/>
        <dbReference type="ChEBI" id="CHEBI:15377"/>
        <dbReference type="ChEBI" id="CHEBI:15378"/>
        <dbReference type="ChEBI" id="CHEBI:15379"/>
        <dbReference type="ChEBI" id="CHEBI:15440"/>
        <dbReference type="ChEBI" id="CHEBI:15441"/>
        <dbReference type="ChEBI" id="CHEBI:57618"/>
        <dbReference type="ChEBI" id="CHEBI:58210"/>
        <dbReference type="EC" id="1.14.14.17"/>
    </reaction>
</comment>
<keyword evidence="7" id="KW-0492">Microsome</keyword>
<feature type="transmembrane region" description="Helical" evidence="10">
    <location>
        <begin position="498"/>
        <end position="518"/>
    </location>
</feature>
<dbReference type="GO" id="GO:0005789">
    <property type="term" value="C:endoplasmic reticulum membrane"/>
    <property type="evidence" value="ECO:0007669"/>
    <property type="project" value="UniProtKB-SubCell"/>
</dbReference>
<sequence length="524" mass="57371">MSTQDNQYDVVIVGAGIAGSALAQGLSTLTHRSPLRIALLERSLEEPDRIVGELLQPGGVIALKRLGLESTLEGIDAIPVKGYCVIKEGQSVHIPYPSGYEGRSFHHGRFIQSLRAAATGAKGVDVIEATVTDLIQAEGNPRRIVGVTASQKVGGSERTEKVQYRASLVIVADGCFSNFRNTVMGESGFKPVTKSHFVGTILEDVVLPIPQHGNVALVKNSGPVLLYQIGKRDTRILVDVKNPLPDDLKGHILKNVVPQLPSSLHSAIEKAFSKDRLRRMPNSFLPSIEQNGPSCKDGVILLGDAWNMRHPLTGGGMTVALSDVVSLRDVLGSIPDFSNVDRVNKALNTWHWSRKPLASTVNILSFALYDLFGADDENLAVLRTGCFKYFERGGECVNGPVSLLSGIAPSPVLLFNHFFAVAFYSIWIMFTHPYPIASSSETKGNAKQLYATPRLYQYPALTIKAIRVFWTACIVFGPQLWAEIRWWSPSDTKRKNKIFLLAVIPFLLLSLFVPAVYFQAQALL</sequence>